<evidence type="ECO:0000313" key="1">
    <source>
        <dbReference type="EMBL" id="MFF0498464.1"/>
    </source>
</evidence>
<dbReference type="EMBL" id="JBIAMT010000003">
    <property type="protein sequence ID" value="MFF0498464.1"/>
    <property type="molecule type" value="Genomic_DNA"/>
</dbReference>
<gene>
    <name evidence="1" type="ORF">ACFYU5_18810</name>
</gene>
<accession>A0ABW6P5Q4</accession>
<sequence>MYWVSYRFGDGEIHTLKHGLIKTFFTHRWDADMAALDLLRRRPEAEVWVTPIELSAPVEVELKDHAGDIENEIFEAMQRIDGINTVEIARVDGRDHIKANFVDAAYDYVIRIEKVAK</sequence>
<dbReference type="Proteomes" id="UP001601442">
    <property type="component" value="Unassembled WGS sequence"/>
</dbReference>
<name>A0ABW6P5Q4_9NOCA</name>
<evidence type="ECO:0000313" key="2">
    <source>
        <dbReference type="Proteomes" id="UP001601442"/>
    </source>
</evidence>
<organism evidence="1 2">
    <name type="scientific">Nocardia aobensis</name>
    <dbReference type="NCBI Taxonomy" id="257277"/>
    <lineage>
        <taxon>Bacteria</taxon>
        <taxon>Bacillati</taxon>
        <taxon>Actinomycetota</taxon>
        <taxon>Actinomycetes</taxon>
        <taxon>Mycobacteriales</taxon>
        <taxon>Nocardiaceae</taxon>
        <taxon>Nocardia</taxon>
    </lineage>
</organism>
<proteinExistence type="predicted"/>
<dbReference type="RefSeq" id="WP_387395896.1">
    <property type="nucleotide sequence ID" value="NZ_JBIAMT010000003.1"/>
</dbReference>
<protein>
    <submittedName>
        <fullName evidence="1">Uncharacterized protein</fullName>
    </submittedName>
</protein>
<reference evidence="1 2" key="1">
    <citation type="submission" date="2024-10" db="EMBL/GenBank/DDBJ databases">
        <title>The Natural Products Discovery Center: Release of the First 8490 Sequenced Strains for Exploring Actinobacteria Biosynthetic Diversity.</title>
        <authorList>
            <person name="Kalkreuter E."/>
            <person name="Kautsar S.A."/>
            <person name="Yang D."/>
            <person name="Bader C.D."/>
            <person name="Teijaro C.N."/>
            <person name="Fluegel L."/>
            <person name="Davis C.M."/>
            <person name="Simpson J.R."/>
            <person name="Lauterbach L."/>
            <person name="Steele A.D."/>
            <person name="Gui C."/>
            <person name="Meng S."/>
            <person name="Li G."/>
            <person name="Viehrig K."/>
            <person name="Ye F."/>
            <person name="Su P."/>
            <person name="Kiefer A.F."/>
            <person name="Nichols A."/>
            <person name="Cepeda A.J."/>
            <person name="Yan W."/>
            <person name="Fan B."/>
            <person name="Jiang Y."/>
            <person name="Adhikari A."/>
            <person name="Zheng C.-J."/>
            <person name="Schuster L."/>
            <person name="Cowan T.M."/>
            <person name="Smanski M.J."/>
            <person name="Chevrette M.G."/>
            <person name="De Carvalho L.P.S."/>
            <person name="Shen B."/>
        </authorList>
    </citation>
    <scope>NUCLEOTIDE SEQUENCE [LARGE SCALE GENOMIC DNA]</scope>
    <source>
        <strain evidence="1 2">NPDC004119</strain>
    </source>
</reference>
<keyword evidence="2" id="KW-1185">Reference proteome</keyword>
<comment type="caution">
    <text evidence="1">The sequence shown here is derived from an EMBL/GenBank/DDBJ whole genome shotgun (WGS) entry which is preliminary data.</text>
</comment>